<keyword evidence="2" id="KW-1185">Reference proteome</keyword>
<comment type="caution">
    <text evidence="1">The sequence shown here is derived from an EMBL/GenBank/DDBJ whole genome shotgun (WGS) entry which is preliminary data.</text>
</comment>
<protein>
    <submittedName>
        <fullName evidence="1">DNA polymerase III subunit epsilon</fullName>
    </submittedName>
</protein>
<dbReference type="EMBL" id="JAPTHD010000001">
    <property type="protein sequence ID" value="MDV5821986.1"/>
    <property type="molecule type" value="Genomic_DNA"/>
</dbReference>
<dbReference type="SUPFAM" id="SSF53098">
    <property type="entry name" value="Ribonuclease H-like"/>
    <property type="match status" value="1"/>
</dbReference>
<sequence>EVTTSTGITDDMVAGQGIEDWVLTDMLQDASVVIAHGVGDARPWIETRLEGARDLNWACSMTEVDWHSRGFDSVLLRYLLMQAGYQHERDRPGAAVDAIVQMLRHRDGNGRTVLSEMLARDHRP</sequence>
<reference evidence="2" key="1">
    <citation type="journal article" date="2022" name="J Environ Chem Eng">
        <title>Biodegradation of petroleum oil using a constructed nonpathogenic and heavy metal-tolerant bacterial consortium isolated from marine sponges.</title>
        <authorList>
            <person name="Dechsakulwatana C."/>
            <person name="Rungsihiranrut A."/>
            <person name="Muangchinda C."/>
            <person name="Ningthoujam R."/>
            <person name="Klankeo P."/>
            <person name="Pinyakong O."/>
        </authorList>
    </citation>
    <scope>NUCLEOTIDE SEQUENCE [LARGE SCALE GENOMIC DNA]</scope>
    <source>
        <strain evidence="2">MO2-4</strain>
    </source>
</reference>
<feature type="non-terminal residue" evidence="1">
    <location>
        <position position="1"/>
    </location>
</feature>
<organism evidence="1 2">
    <name type="scientific">Sphingobium naphthae</name>
    <dbReference type="NCBI Taxonomy" id="1886786"/>
    <lineage>
        <taxon>Bacteria</taxon>
        <taxon>Pseudomonadati</taxon>
        <taxon>Pseudomonadota</taxon>
        <taxon>Alphaproteobacteria</taxon>
        <taxon>Sphingomonadales</taxon>
        <taxon>Sphingomonadaceae</taxon>
        <taxon>Sphingobium</taxon>
    </lineage>
</organism>
<evidence type="ECO:0000313" key="2">
    <source>
        <dbReference type="Proteomes" id="UP001185984"/>
    </source>
</evidence>
<gene>
    <name evidence="1" type="ORF">O0R41_00005</name>
</gene>
<proteinExistence type="predicted"/>
<name>A0ABU3ZR49_9SPHN</name>
<evidence type="ECO:0000313" key="1">
    <source>
        <dbReference type="EMBL" id="MDV5821986.1"/>
    </source>
</evidence>
<accession>A0ABU3ZR49</accession>
<dbReference type="InterPro" id="IPR012337">
    <property type="entry name" value="RNaseH-like_sf"/>
</dbReference>
<dbReference type="Proteomes" id="UP001185984">
    <property type="component" value="Unassembled WGS sequence"/>
</dbReference>